<reference evidence="3" key="1">
    <citation type="submission" date="2018-07" db="EMBL/GenBank/DDBJ databases">
        <title>Genome sequence of Erythrobacter strain YH-07, an antagonistic bacterium isolated from Yellow Sea.</title>
        <authorList>
            <person name="Tang T."/>
            <person name="Liu Q."/>
            <person name="Sun X."/>
        </authorList>
    </citation>
    <scope>NUCLEOTIDE SEQUENCE [LARGE SCALE GENOMIC DNA]</scope>
    <source>
        <strain evidence="3">YH-07</strain>
    </source>
</reference>
<dbReference type="Proteomes" id="UP000254508">
    <property type="component" value="Chromosome"/>
</dbReference>
<sequence>MKPAHPVRLAVLSVSGLALAAALAVQSAGIALARKSPDLAVELFPLNGLALERLATVTFLATSVEGGGADLGPLSPEELAATAYRNEPLVPEAQAILALSEQDEKARSRIVALASRLDRREPRLQAVVLQEQVAALDYPGAIATLDRILRVRPSRSQDMFPTLLAVFVQDGAVAEFARILDGSSPWHQAFFEYAVKQPEALRNLLALRGKVSFDHQELDQELLSNLVKQGEVTAAFRFYEQIASSGGGGGVLGALSWSSAYAPFEWSFSDEAGLRAQPSLDGKRLNLSVKPGRGGVVARRLIKAPEVPFVVQVEHDIRSPQSVQDINIVLQCANDGTAIVDANLARQGEGYEIGSLPSSCAFVEILVEARAWSGRSALNAELVGIRIVT</sequence>
<keyword evidence="3" id="KW-1185">Reference proteome</keyword>
<organism evidence="2 3">
    <name type="scientific">Erythrobacter aureus</name>
    <dbReference type="NCBI Taxonomy" id="2182384"/>
    <lineage>
        <taxon>Bacteria</taxon>
        <taxon>Pseudomonadati</taxon>
        <taxon>Pseudomonadota</taxon>
        <taxon>Alphaproteobacteria</taxon>
        <taxon>Sphingomonadales</taxon>
        <taxon>Erythrobacteraceae</taxon>
        <taxon>Erythrobacter/Porphyrobacter group</taxon>
        <taxon>Erythrobacter</taxon>
    </lineage>
</organism>
<protein>
    <recommendedName>
        <fullName evidence="4">Tetratricopeptide repeat protein</fullName>
    </recommendedName>
</protein>
<dbReference type="OrthoDB" id="7389478at2"/>
<dbReference type="KEGG" id="err:DVR09_11285"/>
<evidence type="ECO:0008006" key="4">
    <source>
        <dbReference type="Google" id="ProtNLM"/>
    </source>
</evidence>
<feature type="chain" id="PRO_5016558672" description="Tetratricopeptide repeat protein" evidence="1">
    <location>
        <begin position="21"/>
        <end position="389"/>
    </location>
</feature>
<dbReference type="AlphaFoldDB" id="A0A345YFY0"/>
<proteinExistence type="predicted"/>
<evidence type="ECO:0000313" key="2">
    <source>
        <dbReference type="EMBL" id="AXK42832.1"/>
    </source>
</evidence>
<accession>A0A345YFY0</accession>
<evidence type="ECO:0000313" key="3">
    <source>
        <dbReference type="Proteomes" id="UP000254508"/>
    </source>
</evidence>
<feature type="signal peptide" evidence="1">
    <location>
        <begin position="1"/>
        <end position="20"/>
    </location>
</feature>
<evidence type="ECO:0000256" key="1">
    <source>
        <dbReference type="SAM" id="SignalP"/>
    </source>
</evidence>
<gene>
    <name evidence="2" type="ORF">DVR09_11285</name>
</gene>
<name>A0A345YFY0_9SPHN</name>
<dbReference type="EMBL" id="CP031357">
    <property type="protein sequence ID" value="AXK42832.1"/>
    <property type="molecule type" value="Genomic_DNA"/>
</dbReference>
<keyword evidence="1" id="KW-0732">Signal</keyword>